<dbReference type="PANTHER" id="PTHR12834:SF12">
    <property type="entry name" value="SIGNAL RECOGNITION PARTICLE 9 KDA PROTEIN"/>
    <property type="match status" value="1"/>
</dbReference>
<reference evidence="4" key="1">
    <citation type="submission" date="2020-11" db="EMBL/GenBank/DDBJ databases">
        <authorList>
            <person name="Tran Van P."/>
        </authorList>
    </citation>
    <scope>NUCLEOTIDE SEQUENCE</scope>
</reference>
<sequence length="510" mass="58431">MSTTKYGHASKEGKGRKGGIVEKELPSKSARAAVLVALGIEPTTVRSFINIECSYITEKAKSKLVVPCEAGRKWRVAGSEDRAVTTSYHKSLKGYFRRFLFDGERKMEQFQGGGTSLKLVYRSCNNFQASVEEYSDIVTKDLGRTNNDECSDWKVCMTKKLLNMTFEYFHDSLEFEETTCWWPCKKERICCLYNAAIINWLESIKGSFVTFLGNQYIWLIQKYNARLMWFVRPLLHLGPCGPGVEHKIKEREISFERDFSWHNRLKTAYSDSLNTETLDDLLRISVNEPSLNKFDPKVAIDEWYFTAERQRYKKSARVRYTMKYVHKDGSLTLKLTDDVVCLQYKTEILQDLKKVDKLVNNLMRHMASKEHSFSHHVEEPVLKCHIKRSYRSFLLSVLLKMLDGSPTLNFILTAIIIFITVNVSQPLQPADQFIPVLLTVSVSSSCIWSSSAGSSCKDTRWLSRLFTEVVRRRDVLGMNTEHDLEQSSEGELNGPLVIATVSATSAIEET</sequence>
<evidence type="ECO:0000256" key="2">
    <source>
        <dbReference type="SAM" id="MobiDB-lite"/>
    </source>
</evidence>
<proteinExistence type="predicted"/>
<evidence type="ECO:0000256" key="1">
    <source>
        <dbReference type="ARBA" id="ARBA00023135"/>
    </source>
</evidence>
<dbReference type="EMBL" id="OC000805">
    <property type="protein sequence ID" value="CAD7258372.1"/>
    <property type="molecule type" value="Genomic_DNA"/>
</dbReference>
<dbReference type="AlphaFoldDB" id="A0A7R9AR44"/>
<feature type="compositionally biased region" description="Basic and acidic residues" evidence="2">
    <location>
        <begin position="9"/>
        <end position="22"/>
    </location>
</feature>
<feature type="region of interest" description="Disordered" evidence="2">
    <location>
        <begin position="1"/>
        <end position="22"/>
    </location>
</feature>
<feature type="domain" description="SRP9" evidence="3">
    <location>
        <begin position="313"/>
        <end position="366"/>
    </location>
</feature>
<dbReference type="Gene3D" id="3.30.720.10">
    <property type="entry name" value="Signal recognition particle alu RNA binding heterodimer, srp9/1"/>
    <property type="match status" value="1"/>
</dbReference>
<dbReference type="Pfam" id="PF05486">
    <property type="entry name" value="SRP9-21"/>
    <property type="match status" value="1"/>
</dbReference>
<dbReference type="GO" id="GO:0005786">
    <property type="term" value="C:signal recognition particle, endoplasmic reticulum targeting"/>
    <property type="evidence" value="ECO:0007669"/>
    <property type="project" value="UniProtKB-KW"/>
</dbReference>
<dbReference type="GO" id="GO:0006614">
    <property type="term" value="P:SRP-dependent cotranslational protein targeting to membrane"/>
    <property type="evidence" value="ECO:0007669"/>
    <property type="project" value="InterPro"/>
</dbReference>
<gene>
    <name evidence="4" type="ORF">TSIB3V08_LOCUS2609</name>
</gene>
<evidence type="ECO:0000313" key="4">
    <source>
        <dbReference type="EMBL" id="CAD7258372.1"/>
    </source>
</evidence>
<accession>A0A7R9AR44</accession>
<dbReference type="InterPro" id="IPR039914">
    <property type="entry name" value="SRP9-like"/>
</dbReference>
<organism evidence="4">
    <name type="scientific">Timema shepardi</name>
    <name type="common">Walking stick</name>
    <dbReference type="NCBI Taxonomy" id="629360"/>
    <lineage>
        <taxon>Eukaryota</taxon>
        <taxon>Metazoa</taxon>
        <taxon>Ecdysozoa</taxon>
        <taxon>Arthropoda</taxon>
        <taxon>Hexapoda</taxon>
        <taxon>Insecta</taxon>
        <taxon>Pterygota</taxon>
        <taxon>Neoptera</taxon>
        <taxon>Polyneoptera</taxon>
        <taxon>Phasmatodea</taxon>
        <taxon>Timematodea</taxon>
        <taxon>Timematoidea</taxon>
        <taxon>Timematidae</taxon>
        <taxon>Timema</taxon>
    </lineage>
</organism>
<evidence type="ECO:0000259" key="3">
    <source>
        <dbReference type="Pfam" id="PF05486"/>
    </source>
</evidence>
<keyword evidence="1" id="KW-0733">Signal recognition particle</keyword>
<dbReference type="PANTHER" id="PTHR12834">
    <property type="entry name" value="SIGNAL RECOGNITION PARTICLE 9 KDA PROTEIN"/>
    <property type="match status" value="1"/>
</dbReference>
<protein>
    <recommendedName>
        <fullName evidence="3">SRP9 domain-containing protein</fullName>
    </recommendedName>
</protein>
<dbReference type="SUPFAM" id="SSF54762">
    <property type="entry name" value="Signal recognition particle alu RNA binding heterodimer, SRP9/14"/>
    <property type="match status" value="1"/>
</dbReference>
<name>A0A7R9AR44_TIMSH</name>
<dbReference type="InterPro" id="IPR039432">
    <property type="entry name" value="SRP9_dom"/>
</dbReference>
<dbReference type="GO" id="GO:0008312">
    <property type="term" value="F:7S RNA binding"/>
    <property type="evidence" value="ECO:0007669"/>
    <property type="project" value="InterPro"/>
</dbReference>
<keyword evidence="1" id="KW-0687">Ribonucleoprotein</keyword>
<dbReference type="InterPro" id="IPR009018">
    <property type="entry name" value="Signal_recog_particle_SRP9/14"/>
</dbReference>